<gene>
    <name evidence="1" type="ORF">BSAL_47105c</name>
</gene>
<sequence length="45" mass="5203">MTLGVKMKFAVQDFKRLLQSQGPLLSALKTTGGLWVQFRIRMYLM</sequence>
<proteinExistence type="predicted"/>
<reference evidence="2" key="1">
    <citation type="submission" date="2015-09" db="EMBL/GenBank/DDBJ databases">
        <authorList>
            <consortium name="Pathogen Informatics"/>
        </authorList>
    </citation>
    <scope>NUCLEOTIDE SEQUENCE [LARGE SCALE GENOMIC DNA]</scope>
    <source>
        <strain evidence="2">Lake Konstanz</strain>
    </source>
</reference>
<name>A0A0S4JVH2_BODSA</name>
<protein>
    <submittedName>
        <fullName evidence="1">Uncharacterized protein</fullName>
    </submittedName>
</protein>
<dbReference type="EMBL" id="CYKH01002227">
    <property type="protein sequence ID" value="CUG94222.1"/>
    <property type="molecule type" value="Genomic_DNA"/>
</dbReference>
<dbReference type="Proteomes" id="UP000051952">
    <property type="component" value="Unassembled WGS sequence"/>
</dbReference>
<evidence type="ECO:0000313" key="2">
    <source>
        <dbReference type="Proteomes" id="UP000051952"/>
    </source>
</evidence>
<organism evidence="1 2">
    <name type="scientific">Bodo saltans</name>
    <name type="common">Flagellated protozoan</name>
    <dbReference type="NCBI Taxonomy" id="75058"/>
    <lineage>
        <taxon>Eukaryota</taxon>
        <taxon>Discoba</taxon>
        <taxon>Euglenozoa</taxon>
        <taxon>Kinetoplastea</taxon>
        <taxon>Metakinetoplastina</taxon>
        <taxon>Eubodonida</taxon>
        <taxon>Bodonidae</taxon>
        <taxon>Bodo</taxon>
    </lineage>
</organism>
<dbReference type="VEuPathDB" id="TriTrypDB:BSAL_47105c"/>
<accession>A0A0S4JVH2</accession>
<keyword evidence="2" id="KW-1185">Reference proteome</keyword>
<evidence type="ECO:0000313" key="1">
    <source>
        <dbReference type="EMBL" id="CUG94222.1"/>
    </source>
</evidence>
<dbReference type="AlphaFoldDB" id="A0A0S4JVH2"/>